<comment type="similarity">
    <text evidence="2 6">Belongs to the caveolin family.</text>
</comment>
<evidence type="ECO:0000313" key="10">
    <source>
        <dbReference type="Proteomes" id="UP000034805"/>
    </source>
</evidence>
<dbReference type="GO" id="GO:0005925">
    <property type="term" value="C:focal adhesion"/>
    <property type="evidence" value="ECO:0007669"/>
    <property type="project" value="TreeGrafter"/>
</dbReference>
<dbReference type="STRING" id="113540.ENSSFOP00015046643"/>
<dbReference type="EMBL" id="JARO02001560">
    <property type="protein sequence ID" value="KPP75079.1"/>
    <property type="molecule type" value="Genomic_DNA"/>
</dbReference>
<feature type="compositionally biased region" description="Polar residues" evidence="7">
    <location>
        <begin position="34"/>
        <end position="43"/>
    </location>
</feature>
<accession>A0A0P7XFT4</accession>
<evidence type="ECO:0000256" key="8">
    <source>
        <dbReference type="SAM" id="Phobius"/>
    </source>
</evidence>
<keyword evidence="4 6" id="KW-0333">Golgi apparatus</keyword>
<evidence type="ECO:0000256" key="4">
    <source>
        <dbReference type="ARBA" id="ARBA00023034"/>
    </source>
</evidence>
<protein>
    <recommendedName>
        <fullName evidence="6">Caveolin</fullName>
    </recommendedName>
</protein>
<dbReference type="GO" id="GO:0051480">
    <property type="term" value="P:regulation of cytosolic calcium ion concentration"/>
    <property type="evidence" value="ECO:0007669"/>
    <property type="project" value="TreeGrafter"/>
</dbReference>
<dbReference type="GO" id="GO:0030154">
    <property type="term" value="P:cell differentiation"/>
    <property type="evidence" value="ECO:0007669"/>
    <property type="project" value="TreeGrafter"/>
</dbReference>
<feature type="region of interest" description="Disordered" evidence="7">
    <location>
        <begin position="1"/>
        <end position="43"/>
    </location>
</feature>
<dbReference type="GO" id="GO:0060090">
    <property type="term" value="F:molecular adaptor activity"/>
    <property type="evidence" value="ECO:0007669"/>
    <property type="project" value="TreeGrafter"/>
</dbReference>
<feature type="compositionally biased region" description="Acidic residues" evidence="7">
    <location>
        <begin position="12"/>
        <end position="22"/>
    </location>
</feature>
<gene>
    <name evidence="9" type="ORF">Z043_105701</name>
</gene>
<dbReference type="AlphaFoldDB" id="A0A0P7XFT4"/>
<evidence type="ECO:0000256" key="7">
    <source>
        <dbReference type="SAM" id="MobiDB-lite"/>
    </source>
</evidence>
<evidence type="ECO:0000256" key="3">
    <source>
        <dbReference type="ARBA" id="ARBA00022475"/>
    </source>
</evidence>
<dbReference type="GO" id="GO:0042383">
    <property type="term" value="C:sarcolemma"/>
    <property type="evidence" value="ECO:0007669"/>
    <property type="project" value="TreeGrafter"/>
</dbReference>
<keyword evidence="8" id="KW-0812">Transmembrane</keyword>
<dbReference type="GO" id="GO:0070836">
    <property type="term" value="P:caveola assembly"/>
    <property type="evidence" value="ECO:0007669"/>
    <property type="project" value="InterPro"/>
</dbReference>
<dbReference type="PANTHER" id="PTHR10844">
    <property type="entry name" value="CAVEOLIN"/>
    <property type="match status" value="1"/>
</dbReference>
<keyword evidence="8" id="KW-1133">Transmembrane helix</keyword>
<organism evidence="9 10">
    <name type="scientific">Scleropages formosus</name>
    <name type="common">Asian bonytongue</name>
    <name type="synonym">Osteoglossum formosum</name>
    <dbReference type="NCBI Taxonomy" id="113540"/>
    <lineage>
        <taxon>Eukaryota</taxon>
        <taxon>Metazoa</taxon>
        <taxon>Chordata</taxon>
        <taxon>Craniata</taxon>
        <taxon>Vertebrata</taxon>
        <taxon>Euteleostomi</taxon>
        <taxon>Actinopterygii</taxon>
        <taxon>Neopterygii</taxon>
        <taxon>Teleostei</taxon>
        <taxon>Osteoglossocephala</taxon>
        <taxon>Osteoglossomorpha</taxon>
        <taxon>Osteoglossiformes</taxon>
        <taxon>Osteoglossidae</taxon>
        <taxon>Scleropages</taxon>
    </lineage>
</organism>
<evidence type="ECO:0000313" key="9">
    <source>
        <dbReference type="EMBL" id="KPP75079.1"/>
    </source>
</evidence>
<evidence type="ECO:0000256" key="5">
    <source>
        <dbReference type="ARBA" id="ARBA00023136"/>
    </source>
</evidence>
<reference evidence="9 10" key="1">
    <citation type="submission" date="2015-08" db="EMBL/GenBank/DDBJ databases">
        <title>The genome of the Asian arowana (Scleropages formosus).</title>
        <authorList>
            <person name="Tan M.H."/>
            <person name="Gan H.M."/>
            <person name="Croft L.J."/>
            <person name="Austin C.M."/>
        </authorList>
    </citation>
    <scope>NUCLEOTIDE SEQUENCE [LARGE SCALE GENOMIC DNA]</scope>
    <source>
        <strain evidence="9">Aro1</strain>
    </source>
</reference>
<comment type="caution">
    <text evidence="9">The sequence shown here is derived from an EMBL/GenBank/DDBJ whole genome shotgun (WGS) entry which is preliminary data.</text>
</comment>
<dbReference type="Pfam" id="PF01146">
    <property type="entry name" value="Caveolin"/>
    <property type="match status" value="2"/>
</dbReference>
<comment type="function">
    <text evidence="6">May act as a scaffolding protein within caveolar membranes. Interacts directly with G-protein alpha subunits and can functionally regulate their activity.</text>
</comment>
<name>A0A0P7XFT4_SCLFO</name>
<dbReference type="PANTHER" id="PTHR10844:SF13">
    <property type="entry name" value="CAVEOLIN"/>
    <property type="match status" value="1"/>
</dbReference>
<dbReference type="GO" id="GO:0000139">
    <property type="term" value="C:Golgi membrane"/>
    <property type="evidence" value="ECO:0007669"/>
    <property type="project" value="UniProtKB-SubCell"/>
</dbReference>
<keyword evidence="5 6" id="KW-0472">Membrane</keyword>
<dbReference type="InterPro" id="IPR001612">
    <property type="entry name" value="Caveolin"/>
</dbReference>
<evidence type="ECO:0000256" key="1">
    <source>
        <dbReference type="ARBA" id="ARBA00004202"/>
    </source>
</evidence>
<dbReference type="GO" id="GO:0005901">
    <property type="term" value="C:caveola"/>
    <property type="evidence" value="ECO:0007669"/>
    <property type="project" value="UniProtKB-SubCell"/>
</dbReference>
<feature type="transmembrane region" description="Helical" evidence="8">
    <location>
        <begin position="100"/>
        <end position="123"/>
    </location>
</feature>
<sequence length="187" mass="21483">MMSDDYLVECKIDDDEDDDDDEERLHQTPPPPAQFSSSTDPFLSQPETRDPYDINQHLKIDFSDVLAEPPSTHSADRVWIYSSIGFESVRIWSYRCISALCALPLSLLSGCLFAWLACLHIWYFHPSQRLTLIFRKCRCVMPCVQVCHSCLPCIRSLWLSVVNIFIAPFCLSVSRCCSFIYISLSKE</sequence>
<keyword evidence="3 6" id="KW-1003">Cell membrane</keyword>
<evidence type="ECO:0000256" key="2">
    <source>
        <dbReference type="ARBA" id="ARBA00010988"/>
    </source>
</evidence>
<proteinExistence type="inferred from homology"/>
<dbReference type="Proteomes" id="UP000034805">
    <property type="component" value="Unassembled WGS sequence"/>
</dbReference>
<evidence type="ECO:0000256" key="6">
    <source>
        <dbReference type="RuleBase" id="RU000680"/>
    </source>
</evidence>
<comment type="subcellular location">
    <subcellularLocation>
        <location evidence="1 6">Cell membrane</location>
        <topology evidence="1 6">Peripheral membrane protein</topology>
    </subcellularLocation>
    <subcellularLocation>
        <location evidence="6">Golgi apparatus membrane</location>
        <topology evidence="6">Peripheral membrane protein</topology>
    </subcellularLocation>
    <subcellularLocation>
        <location evidence="6">Membrane</location>
        <location evidence="6">Caveola</location>
        <topology evidence="6">Peripheral membrane protein</topology>
    </subcellularLocation>
</comment>